<proteinExistence type="predicted"/>
<dbReference type="EC" id="2.3.2.8" evidence="1"/>
<keyword evidence="1" id="KW-0808">Transferase</keyword>
<dbReference type="EMBL" id="JANBUJ010001004">
    <property type="protein sequence ID" value="KAJ2769145.1"/>
    <property type="molecule type" value="Genomic_DNA"/>
</dbReference>
<dbReference type="Proteomes" id="UP001140234">
    <property type="component" value="Unassembled WGS sequence"/>
</dbReference>
<sequence>MRQTASPSAALDEAPSRVEILGMQQRARCGYCHTPRGSRCFAMQAQRLTCADYQELIDRGWRRSGRLLYLTDHSDSCCAYYTIRTHALRHELRASERKLLRRWRQARLLAPTAAPGAPLEDQVQAAGGRLRVRLEPAAFSEEKFRVFERYQRAVHNDTDATPSGFRRFLCDSPLVFAQPPGDAYDAGPPRAADTALPHGLGSYHQCYYIDGRLAAVGVLDVLHTCVSSVYLFYDPDFRELSLGTFSALHEIALVRTLRRQVSRQIEYYYMGYFIPSCPKMAYKAQWRPAELLDMVTLGWVPIDRCLERIREHPAFCTFDPRIDSRNLVRDCPQDVLDHAPVLDPATLGEREREAAMHLEFCIGLDALARVPATRLVGLSADLERAVLQTCASLGLGLARRMELCL</sequence>
<evidence type="ECO:0000313" key="2">
    <source>
        <dbReference type="Proteomes" id="UP001140234"/>
    </source>
</evidence>
<comment type="caution">
    <text evidence="1">The sequence shown here is derived from an EMBL/GenBank/DDBJ whole genome shotgun (WGS) entry which is preliminary data.</text>
</comment>
<protein>
    <submittedName>
        <fullName evidence="1">Arginyl-tRNA--protein transferase 1</fullName>
        <ecNumber evidence="1">2.3.2.8</ecNumber>
    </submittedName>
</protein>
<accession>A0ACC1JX81</accession>
<evidence type="ECO:0000313" key="1">
    <source>
        <dbReference type="EMBL" id="KAJ2769145.1"/>
    </source>
</evidence>
<gene>
    <name evidence="1" type="primary">ATE1</name>
    <name evidence="1" type="ORF">IWQ57_003231</name>
</gene>
<keyword evidence="1" id="KW-0012">Acyltransferase</keyword>
<keyword evidence="2" id="KW-1185">Reference proteome</keyword>
<reference evidence="1" key="1">
    <citation type="submission" date="2022-07" db="EMBL/GenBank/DDBJ databases">
        <title>Phylogenomic reconstructions and comparative analyses of Kickxellomycotina fungi.</title>
        <authorList>
            <person name="Reynolds N.K."/>
            <person name="Stajich J.E."/>
            <person name="Barry K."/>
            <person name="Grigoriev I.V."/>
            <person name="Crous P."/>
            <person name="Smith M.E."/>
        </authorList>
    </citation>
    <scope>NUCLEOTIDE SEQUENCE</scope>
    <source>
        <strain evidence="1">CBS 109366</strain>
    </source>
</reference>
<organism evidence="1 2">
    <name type="scientific">Coemansia nantahalensis</name>
    <dbReference type="NCBI Taxonomy" id="2789366"/>
    <lineage>
        <taxon>Eukaryota</taxon>
        <taxon>Fungi</taxon>
        <taxon>Fungi incertae sedis</taxon>
        <taxon>Zoopagomycota</taxon>
        <taxon>Kickxellomycotina</taxon>
        <taxon>Kickxellomycetes</taxon>
        <taxon>Kickxellales</taxon>
        <taxon>Kickxellaceae</taxon>
        <taxon>Coemansia</taxon>
    </lineage>
</organism>
<name>A0ACC1JX81_9FUNG</name>